<organism evidence="2 3">
    <name type="scientific">Gossypium barbadense</name>
    <name type="common">Sea Island cotton</name>
    <name type="synonym">Hibiscus barbadensis</name>
    <dbReference type="NCBI Taxonomy" id="3634"/>
    <lineage>
        <taxon>Eukaryota</taxon>
        <taxon>Viridiplantae</taxon>
        <taxon>Streptophyta</taxon>
        <taxon>Embryophyta</taxon>
        <taxon>Tracheophyta</taxon>
        <taxon>Spermatophyta</taxon>
        <taxon>Magnoliopsida</taxon>
        <taxon>eudicotyledons</taxon>
        <taxon>Gunneridae</taxon>
        <taxon>Pentapetalae</taxon>
        <taxon>rosids</taxon>
        <taxon>malvids</taxon>
        <taxon>Malvales</taxon>
        <taxon>Malvaceae</taxon>
        <taxon>Malvoideae</taxon>
        <taxon>Gossypium</taxon>
    </lineage>
</organism>
<dbReference type="AlphaFoldDB" id="A0A2P5YPS0"/>
<sequence length="347" mass="36407">MIARSFALANCVGVCDSSLASLNVIAGSFALANCVRGYSSSPASLNVIAGRFALINHVGGCDFSPASLDVTTGSFTFTNCVGGFCYSLASLSKTAGSFGLANCVEGCSSSPLSLNMTARSFALANCVGGCDSSLASFNVTTGSFALINCVEGCSFSLASLRTNLVIESVGALPEGATWPHDSFNHLHKRVVGSDTILSTAPTDHRVIAGAGIDQGSNDTSSGTNSISHKLSDVMDIDSLVSRARKKHKTTTGAMRIGFVSGEEGNKAQYEYHSKMRIDPIGVVATVVGASSPSNFPLTSLPSVLFTSSPIIIFMDTPTVFPLLYLSLEKRRSRVMDVCKKRMYFACF</sequence>
<gene>
    <name evidence="2" type="ORF">GOBAR_AA03033</name>
</gene>
<keyword evidence="1" id="KW-0812">Transmembrane</keyword>
<protein>
    <submittedName>
        <fullName evidence="2">Uncharacterized protein</fullName>
    </submittedName>
</protein>
<dbReference type="Proteomes" id="UP000239757">
    <property type="component" value="Unassembled WGS sequence"/>
</dbReference>
<evidence type="ECO:0000313" key="2">
    <source>
        <dbReference type="EMBL" id="PPS17573.1"/>
    </source>
</evidence>
<keyword evidence="1" id="KW-0472">Membrane</keyword>
<evidence type="ECO:0000313" key="3">
    <source>
        <dbReference type="Proteomes" id="UP000239757"/>
    </source>
</evidence>
<evidence type="ECO:0000256" key="1">
    <source>
        <dbReference type="SAM" id="Phobius"/>
    </source>
</evidence>
<dbReference type="OrthoDB" id="10461107at2759"/>
<reference evidence="2 3" key="1">
    <citation type="submission" date="2015-01" db="EMBL/GenBank/DDBJ databases">
        <title>Genome of allotetraploid Gossypium barbadense reveals genomic plasticity and fiber elongation in cotton evolution.</title>
        <authorList>
            <person name="Chen X."/>
            <person name="Liu X."/>
            <person name="Zhao B."/>
            <person name="Zheng H."/>
            <person name="Hu Y."/>
            <person name="Lu G."/>
            <person name="Yang C."/>
            <person name="Chen J."/>
            <person name="Shan C."/>
            <person name="Zhang L."/>
            <person name="Zhou Y."/>
            <person name="Wang L."/>
            <person name="Guo W."/>
            <person name="Bai Y."/>
            <person name="Ruan J."/>
            <person name="Shangguan X."/>
            <person name="Mao Y."/>
            <person name="Jiang J."/>
            <person name="Zhu Y."/>
            <person name="Lei J."/>
            <person name="Kang H."/>
            <person name="Chen S."/>
            <person name="He X."/>
            <person name="Wang R."/>
            <person name="Wang Y."/>
            <person name="Chen J."/>
            <person name="Wang L."/>
            <person name="Yu S."/>
            <person name="Wang B."/>
            <person name="Wei J."/>
            <person name="Song S."/>
            <person name="Lu X."/>
            <person name="Gao Z."/>
            <person name="Gu W."/>
            <person name="Deng X."/>
            <person name="Ma D."/>
            <person name="Wang S."/>
            <person name="Liang W."/>
            <person name="Fang L."/>
            <person name="Cai C."/>
            <person name="Zhu X."/>
            <person name="Zhou B."/>
            <person name="Zhang Y."/>
            <person name="Chen Z."/>
            <person name="Xu S."/>
            <person name="Zhu R."/>
            <person name="Wang S."/>
            <person name="Zhang T."/>
            <person name="Zhao G."/>
        </authorList>
    </citation>
    <scope>NUCLEOTIDE SEQUENCE [LARGE SCALE GENOMIC DNA]</scope>
    <source>
        <strain evidence="3">cv. Xinhai21</strain>
        <tissue evidence="2">Leaf</tissue>
    </source>
</reference>
<dbReference type="EMBL" id="KZ662916">
    <property type="protein sequence ID" value="PPS17573.1"/>
    <property type="molecule type" value="Genomic_DNA"/>
</dbReference>
<feature type="transmembrane region" description="Helical" evidence="1">
    <location>
        <begin position="303"/>
        <end position="325"/>
    </location>
</feature>
<accession>A0A2P5YPS0</accession>
<name>A0A2P5YPS0_GOSBA</name>
<proteinExistence type="predicted"/>
<keyword evidence="1" id="KW-1133">Transmembrane helix</keyword>